<dbReference type="PANTHER" id="PTHR20544:SF0">
    <property type="entry name" value="NUCLEOPROTEIN TPR_MLP1 DOMAIN-CONTAINING PROTEIN"/>
    <property type="match status" value="1"/>
</dbReference>
<feature type="coiled-coil region" evidence="5">
    <location>
        <begin position="9"/>
        <end position="36"/>
    </location>
</feature>
<evidence type="ECO:0000313" key="8">
    <source>
        <dbReference type="Proteomes" id="UP000054937"/>
    </source>
</evidence>
<dbReference type="Proteomes" id="UP000054937">
    <property type="component" value="Unassembled WGS sequence"/>
</dbReference>
<comment type="similarity">
    <text evidence="4">Belongs to the CEP135/TSGA10 family.</text>
</comment>
<evidence type="ECO:0000256" key="4">
    <source>
        <dbReference type="ARBA" id="ARBA00038123"/>
    </source>
</evidence>
<gene>
    <name evidence="7" type="ORF">PPERSA_12638</name>
</gene>
<dbReference type="InParanoid" id="A0A0V0QCU8"/>
<evidence type="ECO:0000256" key="1">
    <source>
        <dbReference type="ARBA" id="ARBA00004114"/>
    </source>
</evidence>
<name>A0A0V0QCU8_PSEPJ</name>
<keyword evidence="5" id="KW-0175">Coiled coil</keyword>
<comment type="caution">
    <text evidence="7">The sequence shown here is derived from an EMBL/GenBank/DDBJ whole genome shotgun (WGS) entry which is preliminary data.</text>
</comment>
<proteinExistence type="inferred from homology"/>
<dbReference type="GO" id="GO:0005814">
    <property type="term" value="C:centriole"/>
    <property type="evidence" value="ECO:0007669"/>
    <property type="project" value="UniProtKB-SubCell"/>
</dbReference>
<keyword evidence="8" id="KW-1185">Reference proteome</keyword>
<accession>A0A0V0QCU8</accession>
<feature type="region of interest" description="Disordered" evidence="6">
    <location>
        <begin position="95"/>
        <end position="119"/>
    </location>
</feature>
<evidence type="ECO:0000256" key="5">
    <source>
        <dbReference type="SAM" id="Coils"/>
    </source>
</evidence>
<dbReference type="PANTHER" id="PTHR20544">
    <property type="entry name" value="CENTROSOMAL PROTEIN CEP135"/>
    <property type="match status" value="1"/>
</dbReference>
<keyword evidence="2" id="KW-0963">Cytoplasm</keyword>
<evidence type="ECO:0000256" key="3">
    <source>
        <dbReference type="ARBA" id="ARBA00023212"/>
    </source>
</evidence>
<evidence type="ECO:0000256" key="6">
    <source>
        <dbReference type="SAM" id="MobiDB-lite"/>
    </source>
</evidence>
<dbReference type="AlphaFoldDB" id="A0A0V0QCU8"/>
<reference evidence="7 8" key="1">
    <citation type="journal article" date="2015" name="Sci. Rep.">
        <title>Genome of the facultative scuticociliatosis pathogen Pseudocohnilembus persalinus provides insight into its virulence through horizontal gene transfer.</title>
        <authorList>
            <person name="Xiong J."/>
            <person name="Wang G."/>
            <person name="Cheng J."/>
            <person name="Tian M."/>
            <person name="Pan X."/>
            <person name="Warren A."/>
            <person name="Jiang C."/>
            <person name="Yuan D."/>
            <person name="Miao W."/>
        </authorList>
    </citation>
    <scope>NUCLEOTIDE SEQUENCE [LARGE SCALE GENOMIC DNA]</scope>
    <source>
        <strain evidence="7">36N120E</strain>
    </source>
</reference>
<evidence type="ECO:0000256" key="2">
    <source>
        <dbReference type="ARBA" id="ARBA00022490"/>
    </source>
</evidence>
<evidence type="ECO:0000313" key="7">
    <source>
        <dbReference type="EMBL" id="KRW99962.1"/>
    </source>
</evidence>
<dbReference type="EMBL" id="LDAU01000202">
    <property type="protein sequence ID" value="KRW99962.1"/>
    <property type="molecule type" value="Genomic_DNA"/>
</dbReference>
<keyword evidence="3" id="KW-0206">Cytoskeleton</keyword>
<protein>
    <submittedName>
        <fullName evidence="7">Uncharacterized protein</fullName>
    </submittedName>
</protein>
<sequence>MIINNGEALKIADDRNEKIKKDLNQIAEEKAILEEQLKHHDLMIANRDSEIKRLQGRLDLGSVNMDKLSDNFQISSLNEKIERLNHQIDFLTKENEKLERDNNSQKSELTRTKTMRDDNAELQRQLYDMNQKLQHAKYDLQNQQNSQAEFKNSLQSD</sequence>
<organism evidence="7 8">
    <name type="scientific">Pseudocohnilembus persalinus</name>
    <name type="common">Ciliate</name>
    <dbReference type="NCBI Taxonomy" id="266149"/>
    <lineage>
        <taxon>Eukaryota</taxon>
        <taxon>Sar</taxon>
        <taxon>Alveolata</taxon>
        <taxon>Ciliophora</taxon>
        <taxon>Intramacronucleata</taxon>
        <taxon>Oligohymenophorea</taxon>
        <taxon>Scuticociliatia</taxon>
        <taxon>Philasterida</taxon>
        <taxon>Pseudocohnilembidae</taxon>
        <taxon>Pseudocohnilembus</taxon>
    </lineage>
</organism>
<dbReference type="InterPro" id="IPR051877">
    <property type="entry name" value="Centriole_BasalBody_StrucProt"/>
</dbReference>
<comment type="subcellular location">
    <subcellularLocation>
        <location evidence="1">Cytoplasm</location>
        <location evidence="1">Cytoskeleton</location>
        <location evidence="1">Microtubule organizing center</location>
        <location evidence="1">Centrosome</location>
        <location evidence="1">Centriole</location>
    </subcellularLocation>
</comment>
<dbReference type="OrthoDB" id="10254663at2759"/>